<name>A0ABY7DH69_MYAAR</name>
<dbReference type="EMBL" id="CP111013">
    <property type="protein sequence ID" value="WAQ95961.1"/>
    <property type="molecule type" value="Genomic_DNA"/>
</dbReference>
<organism evidence="2 3">
    <name type="scientific">Mya arenaria</name>
    <name type="common">Soft-shell clam</name>
    <dbReference type="NCBI Taxonomy" id="6604"/>
    <lineage>
        <taxon>Eukaryota</taxon>
        <taxon>Metazoa</taxon>
        <taxon>Spiralia</taxon>
        <taxon>Lophotrochozoa</taxon>
        <taxon>Mollusca</taxon>
        <taxon>Bivalvia</taxon>
        <taxon>Autobranchia</taxon>
        <taxon>Heteroconchia</taxon>
        <taxon>Euheterodonta</taxon>
        <taxon>Imparidentia</taxon>
        <taxon>Neoheterodontei</taxon>
        <taxon>Myida</taxon>
        <taxon>Myoidea</taxon>
        <taxon>Myidae</taxon>
        <taxon>Mya</taxon>
    </lineage>
</organism>
<feature type="compositionally biased region" description="Basic and acidic residues" evidence="1">
    <location>
        <begin position="226"/>
        <end position="239"/>
    </location>
</feature>
<protein>
    <submittedName>
        <fullName evidence="2">Uncharacterized protein</fullName>
    </submittedName>
</protein>
<reference evidence="2" key="1">
    <citation type="submission" date="2022-11" db="EMBL/GenBank/DDBJ databases">
        <title>Centuries of genome instability and evolution in soft-shell clam transmissible cancer (bioRxiv).</title>
        <authorList>
            <person name="Hart S.F.M."/>
            <person name="Yonemitsu M.A."/>
            <person name="Giersch R.M."/>
            <person name="Beal B.F."/>
            <person name="Arriagada G."/>
            <person name="Davis B.W."/>
            <person name="Ostrander E.A."/>
            <person name="Goff S.P."/>
            <person name="Metzger M.J."/>
        </authorList>
    </citation>
    <scope>NUCLEOTIDE SEQUENCE</scope>
    <source>
        <strain evidence="2">MELC-2E11</strain>
        <tissue evidence="2">Siphon/mantle</tissue>
    </source>
</reference>
<feature type="compositionally biased region" description="Polar residues" evidence="1">
    <location>
        <begin position="240"/>
        <end position="264"/>
    </location>
</feature>
<keyword evidence="3" id="KW-1185">Reference proteome</keyword>
<proteinExistence type="predicted"/>
<feature type="region of interest" description="Disordered" evidence="1">
    <location>
        <begin position="226"/>
        <end position="272"/>
    </location>
</feature>
<sequence length="272" mass="31236">MFSLQDAALKVLSAIRKLRVVVIDIQHSHLHDLFCRSGTRLEVFSHSYLQKTQYHEIFQCVYTKSYPQNDIEASEVLSINRRDLCNCCRINIATPYIPVDLIINRNDIIASSISVELYAICICNALIWRIRSCERQSATVQRQNDSETGGILRHVTTDCMVPNSQPVVFEAEENKSIKQLDDHPKQASETVLKTADEIDKEPYHQPKETYGIWRKKAEDLLSWKKRLDSEENRTDEPRDITTTNSYSNGTFKDTRSQSQPSTPKSLAGTKER</sequence>
<evidence type="ECO:0000313" key="3">
    <source>
        <dbReference type="Proteomes" id="UP001164746"/>
    </source>
</evidence>
<dbReference type="Proteomes" id="UP001164746">
    <property type="component" value="Chromosome 2"/>
</dbReference>
<evidence type="ECO:0000256" key="1">
    <source>
        <dbReference type="SAM" id="MobiDB-lite"/>
    </source>
</evidence>
<accession>A0ABY7DH69</accession>
<evidence type="ECO:0000313" key="2">
    <source>
        <dbReference type="EMBL" id="WAQ95961.1"/>
    </source>
</evidence>
<gene>
    <name evidence="2" type="ORF">MAR_028651</name>
</gene>